<reference evidence="1 2" key="1">
    <citation type="submission" date="2015-03" db="EMBL/GenBank/DDBJ databases">
        <title>Genome sequence of Variovorax paradoxus TBEA6.</title>
        <authorList>
            <person name="Poehlein A."/>
            <person name="Schuldes J."/>
            <person name="Wuebbeler J.H."/>
            <person name="Hiessl S."/>
            <person name="Steinbuechel A."/>
            <person name="Daniel R."/>
        </authorList>
    </citation>
    <scope>NUCLEOTIDE SEQUENCE [LARGE SCALE GENOMIC DNA]</scope>
    <source>
        <strain evidence="1 2">TBEA6</strain>
    </source>
</reference>
<organism evidence="1 2">
    <name type="scientific">Variovorax paradoxus</name>
    <dbReference type="NCBI Taxonomy" id="34073"/>
    <lineage>
        <taxon>Bacteria</taxon>
        <taxon>Pseudomonadati</taxon>
        <taxon>Pseudomonadota</taxon>
        <taxon>Betaproteobacteria</taxon>
        <taxon>Burkholderiales</taxon>
        <taxon>Comamonadaceae</taxon>
        <taxon>Variovorax</taxon>
    </lineage>
</organism>
<sequence length="183" mass="20317">MAIPQIRVTREEMRKRVAYFKDLKGFDGGLPDSRYPSAVRKLYNAVGFQPPAGKGGAEVVSPVGAQAAENAAIRISEGFNLGFCEAKPGNGPMMHNHDTNETFMPLTGTWRCLWELDGKDEYFDVGPWDICSFPPGVNRRFENITHSEPNKTHFLMFVIGGNAPEADFTEKAKSTLREEGYLA</sequence>
<protein>
    <recommendedName>
        <fullName evidence="3">Cupin domain-containing protein</fullName>
    </recommendedName>
</protein>
<keyword evidence="2" id="KW-1185">Reference proteome</keyword>
<dbReference type="InterPro" id="IPR014710">
    <property type="entry name" value="RmlC-like_jellyroll"/>
</dbReference>
<dbReference type="InterPro" id="IPR011051">
    <property type="entry name" value="RmlC_Cupin_sf"/>
</dbReference>
<dbReference type="RefSeq" id="WP_021007994.1">
    <property type="nucleotide sequence ID" value="NZ_JZWI01000040.1"/>
</dbReference>
<evidence type="ECO:0000313" key="1">
    <source>
        <dbReference type="EMBL" id="KLN53007.1"/>
    </source>
</evidence>
<proteinExistence type="predicted"/>
<dbReference type="AlphaFoldDB" id="A0A0H2LX00"/>
<evidence type="ECO:0000313" key="2">
    <source>
        <dbReference type="Proteomes" id="UP000035170"/>
    </source>
</evidence>
<comment type="caution">
    <text evidence="1">The sequence shown here is derived from an EMBL/GenBank/DDBJ whole genome shotgun (WGS) entry which is preliminary data.</text>
</comment>
<accession>A0A0H2LX00</accession>
<dbReference type="SUPFAM" id="SSF51182">
    <property type="entry name" value="RmlC-like cupins"/>
    <property type="match status" value="1"/>
</dbReference>
<evidence type="ECO:0008006" key="3">
    <source>
        <dbReference type="Google" id="ProtNLM"/>
    </source>
</evidence>
<dbReference type="Gene3D" id="2.60.120.10">
    <property type="entry name" value="Jelly Rolls"/>
    <property type="match status" value="1"/>
</dbReference>
<name>A0A0H2LX00_VARPD</name>
<dbReference type="EMBL" id="JZWI01000040">
    <property type="protein sequence ID" value="KLN53007.1"/>
    <property type="molecule type" value="Genomic_DNA"/>
</dbReference>
<gene>
    <name evidence="1" type="ORF">VPARA_58690</name>
</gene>
<dbReference type="Proteomes" id="UP000035170">
    <property type="component" value="Unassembled WGS sequence"/>
</dbReference>
<dbReference type="PATRIC" id="fig|34073.19.peg.6025"/>